<proteinExistence type="inferred from homology"/>
<comment type="caution">
    <text evidence="12">The sequence shown here is derived from an EMBL/GenBank/DDBJ whole genome shotgun (WGS) entry which is preliminary data.</text>
</comment>
<reference evidence="12" key="1">
    <citation type="submission" date="2021-03" db="EMBL/GenBank/DDBJ databases">
        <authorList>
            <person name="Tagirdzhanova G."/>
        </authorList>
    </citation>
    <scope>NUCLEOTIDE SEQUENCE</scope>
</reference>
<dbReference type="Pfam" id="PF07690">
    <property type="entry name" value="MFS_1"/>
    <property type="match status" value="1"/>
</dbReference>
<gene>
    <name evidence="12" type="ORF">HETSPECPRED_001141</name>
</gene>
<evidence type="ECO:0000256" key="9">
    <source>
        <dbReference type="SAM" id="MobiDB-lite"/>
    </source>
</evidence>
<feature type="transmembrane region" description="Helical" evidence="10">
    <location>
        <begin position="241"/>
        <end position="262"/>
    </location>
</feature>
<dbReference type="PANTHER" id="PTHR23501:SF49">
    <property type="entry name" value="MAJOR FACILITATOR SUPERFAMILY (MFS) PROFILE DOMAIN-CONTAINING PROTEIN"/>
    <property type="match status" value="1"/>
</dbReference>
<feature type="compositionally biased region" description="Basic and acidic residues" evidence="9">
    <location>
        <begin position="8"/>
        <end position="26"/>
    </location>
</feature>
<dbReference type="InterPro" id="IPR036259">
    <property type="entry name" value="MFS_trans_sf"/>
</dbReference>
<feature type="transmembrane region" description="Helical" evidence="10">
    <location>
        <begin position="380"/>
        <end position="399"/>
    </location>
</feature>
<evidence type="ECO:0000313" key="13">
    <source>
        <dbReference type="Proteomes" id="UP000664521"/>
    </source>
</evidence>
<feature type="compositionally biased region" description="Basic and acidic residues" evidence="9">
    <location>
        <begin position="43"/>
        <end position="56"/>
    </location>
</feature>
<dbReference type="GO" id="GO:0005886">
    <property type="term" value="C:plasma membrane"/>
    <property type="evidence" value="ECO:0007669"/>
    <property type="project" value="UniProtKB-SubCell"/>
</dbReference>
<feature type="transmembrane region" description="Helical" evidence="10">
    <location>
        <begin position="114"/>
        <end position="133"/>
    </location>
</feature>
<feature type="transmembrane region" description="Helical" evidence="10">
    <location>
        <begin position="268"/>
        <end position="291"/>
    </location>
</feature>
<dbReference type="Proteomes" id="UP000664521">
    <property type="component" value="Unassembled WGS sequence"/>
</dbReference>
<evidence type="ECO:0000256" key="4">
    <source>
        <dbReference type="ARBA" id="ARBA00022475"/>
    </source>
</evidence>
<feature type="transmembrane region" description="Helical" evidence="10">
    <location>
        <begin position="183"/>
        <end position="202"/>
    </location>
</feature>
<dbReference type="AlphaFoldDB" id="A0A8H3J0V6"/>
<evidence type="ECO:0000256" key="6">
    <source>
        <dbReference type="ARBA" id="ARBA00022989"/>
    </source>
</evidence>
<feature type="transmembrane region" description="Helical" evidence="10">
    <location>
        <begin position="342"/>
        <end position="360"/>
    </location>
</feature>
<evidence type="ECO:0000256" key="5">
    <source>
        <dbReference type="ARBA" id="ARBA00022692"/>
    </source>
</evidence>
<dbReference type="InterPro" id="IPR011701">
    <property type="entry name" value="MFS"/>
</dbReference>
<feature type="transmembrane region" description="Helical" evidence="10">
    <location>
        <begin position="208"/>
        <end position="229"/>
    </location>
</feature>
<dbReference type="Gene3D" id="1.20.1250.20">
    <property type="entry name" value="MFS general substrate transporter like domains"/>
    <property type="match status" value="2"/>
</dbReference>
<keyword evidence="4" id="KW-1003">Cell membrane</keyword>
<keyword evidence="8" id="KW-0325">Glycoprotein</keyword>
<feature type="transmembrane region" description="Helical" evidence="10">
    <location>
        <begin position="444"/>
        <end position="466"/>
    </location>
</feature>
<accession>A0A8H3J0V6</accession>
<feature type="transmembrane region" description="Helical" evidence="10">
    <location>
        <begin position="506"/>
        <end position="525"/>
    </location>
</feature>
<dbReference type="FunFam" id="1.20.1250.20:FF:000196">
    <property type="entry name" value="MFS toxin efflux pump (AflT)"/>
    <property type="match status" value="1"/>
</dbReference>
<evidence type="ECO:0000256" key="8">
    <source>
        <dbReference type="ARBA" id="ARBA00023180"/>
    </source>
</evidence>
<feature type="transmembrane region" description="Helical" evidence="10">
    <location>
        <begin position="153"/>
        <end position="171"/>
    </location>
</feature>
<dbReference type="PANTHER" id="PTHR23501">
    <property type="entry name" value="MAJOR FACILITATOR SUPERFAMILY"/>
    <property type="match status" value="1"/>
</dbReference>
<keyword evidence="13" id="KW-1185">Reference proteome</keyword>
<dbReference type="FunFam" id="1.20.1720.10:FF:000012">
    <property type="entry name" value="MFS toxin efflux pump (AflT)"/>
    <property type="match status" value="1"/>
</dbReference>
<protein>
    <recommendedName>
        <fullName evidence="11">Major facilitator superfamily (MFS) profile domain-containing protein</fullName>
    </recommendedName>
</protein>
<dbReference type="FunFam" id="1.20.1250.20:FF:000489">
    <property type="entry name" value="MFS general substrate transporter"/>
    <property type="match status" value="1"/>
</dbReference>
<keyword evidence="7 10" id="KW-0472">Membrane</keyword>
<sequence length="609" mass="65123">MATGQIYKDGEKHSQDEEFRATDVPHARIGGNSPRGNDQGVDSELRDLDQYQKLEDTVGETPLPPELLIESSSTKEVRNEGGISSESPQSLEQHKDQSESALGFSKLSPHHSQALPFVIIGISVSVFLISLDRTIITTAIPHITNEFHSYSDVGWYGSAYMITASVLQLTYGRIFALFSIKWSFIVAMLIFELGSLICAVAPNSVALIIGRAIAGWGSAGILTGSFVIVAHSVPLQKRPAYTGFVGLWYGVGAIFGPLLGGVFTDRATWRWCFYFNLPVGVVTVLAVVLFFRAQTTTSSSAMPQKLLDLDPVGNIILLGAAVMFFLALQFGGQTGDWRTAQIIGLLSGAGVDVILFLLWLKRRNDRALVPLYIICQRSVAASCALAFFIYSTLLVQVYYLPIWFQAIKGDSAVASGVHMIPYVAANALFSLAAGILVTKIGYFAPPAIVGCATSVAGCALLSTLQVNTASPKWIGYEIFTSVGLGIAIQQGFIAVQTVLPLEQLPIGTALVASFQSLGGAVFVSIGNSVVQNELVRAIDASPIPGVDIRAVVLAGATQFRSFVPEAALPALLEAYNHALQRVLIAAIATSGAAFFAALGLEWKSVRARS</sequence>
<feature type="transmembrane region" description="Helical" evidence="10">
    <location>
        <begin position="478"/>
        <end position="499"/>
    </location>
</feature>
<dbReference type="SUPFAM" id="SSF103473">
    <property type="entry name" value="MFS general substrate transporter"/>
    <property type="match status" value="2"/>
</dbReference>
<feature type="transmembrane region" description="Helical" evidence="10">
    <location>
        <begin position="419"/>
        <end position="437"/>
    </location>
</feature>
<name>A0A8H3J0V6_9LECA</name>
<evidence type="ECO:0000259" key="11">
    <source>
        <dbReference type="PROSITE" id="PS50850"/>
    </source>
</evidence>
<evidence type="ECO:0000256" key="1">
    <source>
        <dbReference type="ARBA" id="ARBA00004651"/>
    </source>
</evidence>
<dbReference type="GO" id="GO:0022857">
    <property type="term" value="F:transmembrane transporter activity"/>
    <property type="evidence" value="ECO:0007669"/>
    <property type="project" value="InterPro"/>
</dbReference>
<comment type="similarity">
    <text evidence="2">Belongs to the major facilitator superfamily. TCR/Tet family.</text>
</comment>
<dbReference type="PRINTS" id="PR01036">
    <property type="entry name" value="TCRTETB"/>
</dbReference>
<evidence type="ECO:0000256" key="7">
    <source>
        <dbReference type="ARBA" id="ARBA00023136"/>
    </source>
</evidence>
<comment type="subcellular location">
    <subcellularLocation>
        <location evidence="1">Cell membrane</location>
        <topology evidence="1">Multi-pass membrane protein</topology>
    </subcellularLocation>
</comment>
<dbReference type="PROSITE" id="PS50850">
    <property type="entry name" value="MFS"/>
    <property type="match status" value="1"/>
</dbReference>
<keyword evidence="5 10" id="KW-0812">Transmembrane</keyword>
<evidence type="ECO:0000313" key="12">
    <source>
        <dbReference type="EMBL" id="CAF9938640.1"/>
    </source>
</evidence>
<feature type="domain" description="Major facilitator superfamily (MFS) profile" evidence="11">
    <location>
        <begin position="118"/>
        <end position="567"/>
    </location>
</feature>
<keyword evidence="3" id="KW-0813">Transport</keyword>
<dbReference type="InterPro" id="IPR020846">
    <property type="entry name" value="MFS_dom"/>
</dbReference>
<dbReference type="CDD" id="cd17502">
    <property type="entry name" value="MFS_Azr1_MDR_like"/>
    <property type="match status" value="1"/>
</dbReference>
<evidence type="ECO:0000256" key="3">
    <source>
        <dbReference type="ARBA" id="ARBA00022448"/>
    </source>
</evidence>
<feature type="transmembrane region" description="Helical" evidence="10">
    <location>
        <begin position="312"/>
        <end position="330"/>
    </location>
</feature>
<keyword evidence="6 10" id="KW-1133">Transmembrane helix</keyword>
<feature type="transmembrane region" description="Helical" evidence="10">
    <location>
        <begin position="578"/>
        <end position="600"/>
    </location>
</feature>
<organism evidence="12 13">
    <name type="scientific">Heterodermia speciosa</name>
    <dbReference type="NCBI Taxonomy" id="116794"/>
    <lineage>
        <taxon>Eukaryota</taxon>
        <taxon>Fungi</taxon>
        <taxon>Dikarya</taxon>
        <taxon>Ascomycota</taxon>
        <taxon>Pezizomycotina</taxon>
        <taxon>Lecanoromycetes</taxon>
        <taxon>OSLEUM clade</taxon>
        <taxon>Lecanoromycetidae</taxon>
        <taxon>Caliciales</taxon>
        <taxon>Physciaceae</taxon>
        <taxon>Heterodermia</taxon>
    </lineage>
</organism>
<feature type="compositionally biased region" description="Polar residues" evidence="9">
    <location>
        <begin position="82"/>
        <end position="91"/>
    </location>
</feature>
<feature type="region of interest" description="Disordered" evidence="9">
    <location>
        <begin position="1"/>
        <end position="98"/>
    </location>
</feature>
<dbReference type="OrthoDB" id="10021397at2759"/>
<evidence type="ECO:0000256" key="10">
    <source>
        <dbReference type="SAM" id="Phobius"/>
    </source>
</evidence>
<dbReference type="EMBL" id="CAJPDS010000116">
    <property type="protein sequence ID" value="CAF9938640.1"/>
    <property type="molecule type" value="Genomic_DNA"/>
</dbReference>
<evidence type="ECO:0000256" key="2">
    <source>
        <dbReference type="ARBA" id="ARBA00007520"/>
    </source>
</evidence>